<reference evidence="1" key="1">
    <citation type="journal article" date="2014" name="Nature">
        <title>Origins and functional evolution of Y chromosome gene repertoires across mammals.</title>
        <authorList>
            <person name="Cortez D."/>
            <person name="Marin R."/>
            <person name="Toledo-Flores D."/>
            <person name="Froidevaux L."/>
            <person name="Liechti A."/>
            <person name="Waters P.D."/>
            <person name="Grutzner F."/>
            <person name="Kaessmann H."/>
        </authorList>
    </citation>
    <scope>NUCLEOTIDE SEQUENCE</scope>
    <source>
        <tissue evidence="1">Brain</tissue>
    </source>
</reference>
<accession>W8BYT4</accession>
<organism evidence="1">
    <name type="scientific">Gallus gallus</name>
    <name type="common">Chicken</name>
    <dbReference type="NCBI Taxonomy" id="9031"/>
    <lineage>
        <taxon>Eukaryota</taxon>
        <taxon>Metazoa</taxon>
        <taxon>Chordata</taxon>
        <taxon>Craniata</taxon>
        <taxon>Vertebrata</taxon>
        <taxon>Euteleostomi</taxon>
        <taxon>Archelosauria</taxon>
        <taxon>Archosauria</taxon>
        <taxon>Dinosauria</taxon>
        <taxon>Saurischia</taxon>
        <taxon>Theropoda</taxon>
        <taxon>Coelurosauria</taxon>
        <taxon>Aves</taxon>
        <taxon>Neognathae</taxon>
        <taxon>Galloanserae</taxon>
        <taxon>Galliformes</taxon>
        <taxon>Phasianidae</taxon>
        <taxon>Phasianinae</taxon>
        <taxon>Gallus</taxon>
    </lineage>
</organism>
<sequence>MLCTKNKVLIMHWYYSSTRAEANTLPVIKKTGTRLRAICYFPPLMQSALGRCHLPLTKRLMNIQGHAALLQRTGEQLPAPPSVFYPGDREDGVLP</sequence>
<proteinExistence type="predicted"/>
<name>W8BYT4_CHICK</name>
<protein>
    <submittedName>
        <fullName evidence="1">Uncharacterized protein</fullName>
    </submittedName>
</protein>
<dbReference type="EMBL" id="GATQ01000003">
    <property type="protein sequence ID" value="JAC06556.1"/>
    <property type="molecule type" value="Transcribed_RNA"/>
</dbReference>
<dbReference type="AlphaFoldDB" id="W8BYT4"/>
<evidence type="ECO:0000313" key="1">
    <source>
        <dbReference type="EMBL" id="JAC06556.1"/>
    </source>
</evidence>